<dbReference type="OrthoDB" id="57062at2157"/>
<dbReference type="EMBL" id="WUUU01000092">
    <property type="protein sequence ID" value="MXR21204.1"/>
    <property type="molecule type" value="Genomic_DNA"/>
</dbReference>
<accession>A0A6B0SHA3</accession>
<dbReference type="SUPFAM" id="SSF75169">
    <property type="entry name" value="DsrEFH-like"/>
    <property type="match status" value="1"/>
</dbReference>
<dbReference type="Pfam" id="PF02635">
    <property type="entry name" value="DsrE"/>
    <property type="match status" value="1"/>
</dbReference>
<dbReference type="PANTHER" id="PTHR37691">
    <property type="entry name" value="BLR3518 PROTEIN"/>
    <property type="match status" value="1"/>
</dbReference>
<dbReference type="RefSeq" id="WP_159526697.1">
    <property type="nucleotide sequence ID" value="NZ_WUUU01000092.1"/>
</dbReference>
<keyword evidence="2" id="KW-1185">Reference proteome</keyword>
<dbReference type="InterPro" id="IPR027396">
    <property type="entry name" value="DsrEFH-like"/>
</dbReference>
<reference evidence="1 2" key="1">
    <citation type="submission" date="2019-12" db="EMBL/GenBank/DDBJ databases">
        <title>Isolation and characterization of three novel carbon monoxide-oxidizing members of Halobacteria from salione crusts and soils.</title>
        <authorList>
            <person name="Myers M.R."/>
            <person name="King G.M."/>
        </authorList>
    </citation>
    <scope>NUCLEOTIDE SEQUENCE [LARGE SCALE GENOMIC DNA]</scope>
    <source>
        <strain evidence="1 2">PCN9</strain>
    </source>
</reference>
<sequence length="119" mass="12598">MSGQRGVVVHVSSDDIGDWKMAIRNLVNLARDESVPTPPDAIQLVVNGPGVRFLLATGTESPKVSQMVTAGVTVDVCANSLERFGHDPDDLTDGVTTVQSGVAEVLRAQKAGKDYLKLP</sequence>
<evidence type="ECO:0000313" key="1">
    <source>
        <dbReference type="EMBL" id="MXR21204.1"/>
    </source>
</evidence>
<comment type="caution">
    <text evidence="1">The sequence shown here is derived from an EMBL/GenBank/DDBJ whole genome shotgun (WGS) entry which is preliminary data.</text>
</comment>
<evidence type="ECO:0000313" key="2">
    <source>
        <dbReference type="Proteomes" id="UP000471521"/>
    </source>
</evidence>
<gene>
    <name evidence="1" type="ORF">GRX66_11545</name>
</gene>
<protein>
    <submittedName>
        <fullName evidence="1">Uncharacterized protein</fullName>
    </submittedName>
</protein>
<dbReference type="Proteomes" id="UP000471521">
    <property type="component" value="Unassembled WGS sequence"/>
</dbReference>
<name>A0A6B0SHA3_9EURY</name>
<dbReference type="InterPro" id="IPR003787">
    <property type="entry name" value="Sulphur_relay_DsrE/F-like"/>
</dbReference>
<dbReference type="PANTHER" id="PTHR37691:SF1">
    <property type="entry name" value="BLR3518 PROTEIN"/>
    <property type="match status" value="1"/>
</dbReference>
<organism evidence="1 2">
    <name type="scientific">Halobacterium bonnevillei</name>
    <dbReference type="NCBI Taxonomy" id="2692200"/>
    <lineage>
        <taxon>Archaea</taxon>
        <taxon>Methanobacteriati</taxon>
        <taxon>Methanobacteriota</taxon>
        <taxon>Stenosarchaea group</taxon>
        <taxon>Halobacteria</taxon>
        <taxon>Halobacteriales</taxon>
        <taxon>Halobacteriaceae</taxon>
        <taxon>Halobacterium</taxon>
    </lineage>
</organism>
<proteinExistence type="predicted"/>
<dbReference type="Gene3D" id="3.40.1260.10">
    <property type="entry name" value="DsrEFH-like"/>
    <property type="match status" value="1"/>
</dbReference>
<dbReference type="AlphaFoldDB" id="A0A6B0SHA3"/>